<dbReference type="EMBL" id="JBHTBX010000005">
    <property type="protein sequence ID" value="MFC7434805.1"/>
    <property type="molecule type" value="Genomic_DNA"/>
</dbReference>
<dbReference type="Proteomes" id="UP001596495">
    <property type="component" value="Unassembled WGS sequence"/>
</dbReference>
<protein>
    <submittedName>
        <fullName evidence="1">Prepilin-type N-terminal cleavage/methylation domain-containing protein</fullName>
    </submittedName>
</protein>
<accession>A0ABW2R9Q9</accession>
<reference evidence="2" key="1">
    <citation type="journal article" date="2019" name="Int. J. Syst. Evol. Microbiol.">
        <title>The Global Catalogue of Microorganisms (GCM) 10K type strain sequencing project: providing services to taxonomists for standard genome sequencing and annotation.</title>
        <authorList>
            <consortium name="The Broad Institute Genomics Platform"/>
            <consortium name="The Broad Institute Genome Sequencing Center for Infectious Disease"/>
            <person name="Wu L."/>
            <person name="Ma J."/>
        </authorList>
    </citation>
    <scope>NUCLEOTIDE SEQUENCE [LARGE SCALE GENOMIC DNA]</scope>
    <source>
        <strain evidence="2">CCUG 54518</strain>
    </source>
</reference>
<proteinExistence type="predicted"/>
<dbReference type="InterPro" id="IPR045584">
    <property type="entry name" value="Pilin-like"/>
</dbReference>
<gene>
    <name evidence="1" type="ORF">ACFQNJ_09800</name>
</gene>
<dbReference type="SUPFAM" id="SSF54523">
    <property type="entry name" value="Pili subunits"/>
    <property type="match status" value="1"/>
</dbReference>
<name>A0ABW2R9Q9_9BURK</name>
<dbReference type="RefSeq" id="WP_382256575.1">
    <property type="nucleotide sequence ID" value="NZ_JBHTBX010000005.1"/>
</dbReference>
<sequence length="158" mass="16915">MPRPSRRWSRSGGFTLLELLVVVALIALATTGVSFALRDSQASVLEREAARLLAMLETGRAQSRTTGATVRWTPDAKGFVFDGVSTRGVSTESLAGPRPWLDPAIEVQVMEPAGERSLVLGPEPLLPRQSFVLRLGAHQLRLGTDGLAPFALQTGGEP</sequence>
<evidence type="ECO:0000313" key="2">
    <source>
        <dbReference type="Proteomes" id="UP001596495"/>
    </source>
</evidence>
<dbReference type="Pfam" id="PF07963">
    <property type="entry name" value="N_methyl"/>
    <property type="match status" value="1"/>
</dbReference>
<keyword evidence="2" id="KW-1185">Reference proteome</keyword>
<dbReference type="InterPro" id="IPR012902">
    <property type="entry name" value="N_methyl_site"/>
</dbReference>
<dbReference type="PROSITE" id="PS00409">
    <property type="entry name" value="PROKAR_NTER_METHYL"/>
    <property type="match status" value="1"/>
</dbReference>
<evidence type="ECO:0000313" key="1">
    <source>
        <dbReference type="EMBL" id="MFC7434805.1"/>
    </source>
</evidence>
<comment type="caution">
    <text evidence="1">The sequence shown here is derived from an EMBL/GenBank/DDBJ whole genome shotgun (WGS) entry which is preliminary data.</text>
</comment>
<dbReference type="NCBIfam" id="TIGR02532">
    <property type="entry name" value="IV_pilin_GFxxxE"/>
    <property type="match status" value="1"/>
</dbReference>
<organism evidence="1 2">
    <name type="scientific">Hydrogenophaga bisanensis</name>
    <dbReference type="NCBI Taxonomy" id="439611"/>
    <lineage>
        <taxon>Bacteria</taxon>
        <taxon>Pseudomonadati</taxon>
        <taxon>Pseudomonadota</taxon>
        <taxon>Betaproteobacteria</taxon>
        <taxon>Burkholderiales</taxon>
        <taxon>Comamonadaceae</taxon>
        <taxon>Hydrogenophaga</taxon>
    </lineage>
</organism>